<protein>
    <recommendedName>
        <fullName evidence="4">ABC-2 family transporter protein</fullName>
    </recommendedName>
</protein>
<evidence type="ECO:0008006" key="4">
    <source>
        <dbReference type="Google" id="ProtNLM"/>
    </source>
</evidence>
<dbReference type="Proteomes" id="UP000198601">
    <property type="component" value="Unassembled WGS sequence"/>
</dbReference>
<feature type="transmembrane region" description="Helical" evidence="1">
    <location>
        <begin position="314"/>
        <end position="336"/>
    </location>
</feature>
<keyword evidence="1" id="KW-1133">Transmembrane helix</keyword>
<evidence type="ECO:0000313" key="2">
    <source>
        <dbReference type="EMBL" id="SCW80413.1"/>
    </source>
</evidence>
<dbReference type="AlphaFoldDB" id="A0A1G4TG58"/>
<name>A0A1G4TG58_9BACL</name>
<accession>A0A1G4TG58</accession>
<proteinExistence type="predicted"/>
<feature type="transmembrane region" description="Helical" evidence="1">
    <location>
        <begin position="187"/>
        <end position="208"/>
    </location>
</feature>
<sequence length="380" mass="44100">MRILWNEIKKIWSWKILLLLFVVNIVLFFLVIKFHITYFPNGRPTLDSYRIGVDMVMKYGADMDEAELADFKKTYRAQVQEADRYLQSRKEFAEAGIRSYEDFLNIDRNNEKQGALHSKVMIEEKVDTFWELQERKRLIGFHDRKGAVLDAYKNHMDAKQQAHLEQSIKAGYYQVYSEVVMANFKDFIIPVAIAIMISIVLVVSPVFIKDRAGKMLELQYAAKKGRELYKTKAAAGLISAFVVITALLTVYFGFYARNHTSMFFEVPVHAMIGEFSWYDPTFLQYIALTVIAIYLLGFVFTLLAMAFSSIMPNYVSLIGIQIPFVFGMMMYGLSYLLTNIISLWMPQWVVPTSYSVMAVVAVIFIMLMWKREKKRDILMS</sequence>
<dbReference type="OrthoDB" id="2199615at2"/>
<evidence type="ECO:0000256" key="1">
    <source>
        <dbReference type="SAM" id="Phobius"/>
    </source>
</evidence>
<feature type="transmembrane region" description="Helical" evidence="1">
    <location>
        <begin position="348"/>
        <end position="369"/>
    </location>
</feature>
<dbReference type="EMBL" id="FMTT01000051">
    <property type="protein sequence ID" value="SCW80413.1"/>
    <property type="molecule type" value="Genomic_DNA"/>
</dbReference>
<feature type="transmembrane region" description="Helical" evidence="1">
    <location>
        <begin position="12"/>
        <end position="36"/>
    </location>
</feature>
<keyword evidence="3" id="KW-1185">Reference proteome</keyword>
<feature type="transmembrane region" description="Helical" evidence="1">
    <location>
        <begin position="282"/>
        <end position="307"/>
    </location>
</feature>
<keyword evidence="1" id="KW-0812">Transmembrane</keyword>
<evidence type="ECO:0000313" key="3">
    <source>
        <dbReference type="Proteomes" id="UP000198601"/>
    </source>
</evidence>
<gene>
    <name evidence="2" type="ORF">SAMN04487970_105146</name>
</gene>
<keyword evidence="1" id="KW-0472">Membrane</keyword>
<dbReference type="STRING" id="624147.SAMN04487970_105146"/>
<reference evidence="3" key="1">
    <citation type="submission" date="2016-10" db="EMBL/GenBank/DDBJ databases">
        <authorList>
            <person name="Varghese N."/>
            <person name="Submissions S."/>
        </authorList>
    </citation>
    <scope>NUCLEOTIDE SEQUENCE [LARGE SCALE GENOMIC DNA]</scope>
    <source>
        <strain evidence="3">CGMCC 1.8946</strain>
    </source>
</reference>
<organism evidence="2 3">
    <name type="scientific">Paenibacillus tianmuensis</name>
    <dbReference type="NCBI Taxonomy" id="624147"/>
    <lineage>
        <taxon>Bacteria</taxon>
        <taxon>Bacillati</taxon>
        <taxon>Bacillota</taxon>
        <taxon>Bacilli</taxon>
        <taxon>Bacillales</taxon>
        <taxon>Paenibacillaceae</taxon>
        <taxon>Paenibacillus</taxon>
    </lineage>
</organism>
<feature type="transmembrane region" description="Helical" evidence="1">
    <location>
        <begin position="233"/>
        <end position="254"/>
    </location>
</feature>